<evidence type="ECO:0000313" key="9">
    <source>
        <dbReference type="EMBL" id="WTW63247.1"/>
    </source>
</evidence>
<dbReference type="AlphaFoldDB" id="A0AAU2V717"/>
<organism evidence="9">
    <name type="scientific">Streptomyces sp. NBC_00003</name>
    <dbReference type="NCBI Taxonomy" id="2903608"/>
    <lineage>
        <taxon>Bacteria</taxon>
        <taxon>Bacillati</taxon>
        <taxon>Actinomycetota</taxon>
        <taxon>Actinomycetes</taxon>
        <taxon>Kitasatosporales</taxon>
        <taxon>Streptomycetaceae</taxon>
        <taxon>Streptomyces</taxon>
    </lineage>
</organism>
<accession>A0AAU2V717</accession>
<protein>
    <recommendedName>
        <fullName evidence="1">site-specific DNA-methyltransferase (adenine-specific)</fullName>
        <ecNumber evidence="1">2.1.1.72</ecNumber>
    </recommendedName>
</protein>
<comment type="catalytic activity">
    <reaction evidence="6">
        <text>a 2'-deoxyadenosine in DNA + S-adenosyl-L-methionine = an N(6)-methyl-2'-deoxyadenosine in DNA + S-adenosyl-L-homocysteine + H(+)</text>
        <dbReference type="Rhea" id="RHEA:15197"/>
        <dbReference type="Rhea" id="RHEA-COMP:12418"/>
        <dbReference type="Rhea" id="RHEA-COMP:12419"/>
        <dbReference type="ChEBI" id="CHEBI:15378"/>
        <dbReference type="ChEBI" id="CHEBI:57856"/>
        <dbReference type="ChEBI" id="CHEBI:59789"/>
        <dbReference type="ChEBI" id="CHEBI:90615"/>
        <dbReference type="ChEBI" id="CHEBI:90616"/>
        <dbReference type="EC" id="2.1.1.72"/>
    </reaction>
</comment>
<keyword evidence="3" id="KW-0808">Transferase</keyword>
<proteinExistence type="predicted"/>
<dbReference type="InterPro" id="IPR051537">
    <property type="entry name" value="DNA_Adenine_Mtase"/>
</dbReference>
<dbReference type="Gene3D" id="3.40.50.150">
    <property type="entry name" value="Vaccinia Virus protein VP39"/>
    <property type="match status" value="1"/>
</dbReference>
<dbReference type="GO" id="GO:0009307">
    <property type="term" value="P:DNA restriction-modification system"/>
    <property type="evidence" value="ECO:0007669"/>
    <property type="project" value="UniProtKB-KW"/>
</dbReference>
<dbReference type="GO" id="GO:0008170">
    <property type="term" value="F:N-methyltransferase activity"/>
    <property type="evidence" value="ECO:0007669"/>
    <property type="project" value="InterPro"/>
</dbReference>
<dbReference type="PRINTS" id="PR00507">
    <property type="entry name" value="N12N6MTFRASE"/>
</dbReference>
<dbReference type="Pfam" id="PF02384">
    <property type="entry name" value="N6_Mtase"/>
    <property type="match status" value="1"/>
</dbReference>
<feature type="domain" description="DNA methylase adenine-specific" evidence="8">
    <location>
        <begin position="185"/>
        <end position="298"/>
    </location>
</feature>
<sequence length="342" mass="37721">MKQFDLFGELETKLAERASERATAPPKPATAQRPARSKNKARKPRSVWTQVPRNPHQTARTLGENVAHAWHSNFGGSLIEIPIGVVAALTLLREPVPDEAGLAQWILNLDLEDLPKLYSEIWGVQWAQRPDLIDRARPLHRWLEDEPYDRQTLLAVRAVTHTAIDAGVFALTGWDDPDARSQTDVLSYVLMELRSKSARSGTGEFHTPAEVCDLLAQVMIDSDSITPGGWIAEPCVGSGGMLRAAAQRLRDLGCNPHDYKWFGVDIDPIAAACAATNAIVWDLGPQVVIARGNALSPDMGLDQALEERAEIIRHRNNVVQDARWLALFKSVDRLLSSAEEAA</sequence>
<evidence type="ECO:0000256" key="4">
    <source>
        <dbReference type="ARBA" id="ARBA00022691"/>
    </source>
</evidence>
<evidence type="ECO:0000256" key="1">
    <source>
        <dbReference type="ARBA" id="ARBA00011900"/>
    </source>
</evidence>
<keyword evidence="4" id="KW-0949">S-adenosyl-L-methionine</keyword>
<dbReference type="EC" id="2.1.1.72" evidence="1"/>
<evidence type="ECO:0000256" key="6">
    <source>
        <dbReference type="ARBA" id="ARBA00047942"/>
    </source>
</evidence>
<feature type="region of interest" description="Disordered" evidence="7">
    <location>
        <begin position="15"/>
        <end position="55"/>
    </location>
</feature>
<dbReference type="InterPro" id="IPR029063">
    <property type="entry name" value="SAM-dependent_MTases_sf"/>
</dbReference>
<feature type="compositionally biased region" description="Basic residues" evidence="7">
    <location>
        <begin position="35"/>
        <end position="45"/>
    </location>
</feature>
<name>A0AAU2V717_9ACTN</name>
<keyword evidence="5" id="KW-0680">Restriction system</keyword>
<dbReference type="GO" id="GO:0032259">
    <property type="term" value="P:methylation"/>
    <property type="evidence" value="ECO:0007669"/>
    <property type="project" value="UniProtKB-KW"/>
</dbReference>
<dbReference type="EMBL" id="CP108318">
    <property type="protein sequence ID" value="WTW63247.1"/>
    <property type="molecule type" value="Genomic_DNA"/>
</dbReference>
<dbReference type="InterPro" id="IPR003356">
    <property type="entry name" value="DNA_methylase_A-5"/>
</dbReference>
<dbReference type="PANTHER" id="PTHR42933">
    <property type="entry name" value="SLR6095 PROTEIN"/>
    <property type="match status" value="1"/>
</dbReference>
<dbReference type="GO" id="GO:0009007">
    <property type="term" value="F:site-specific DNA-methyltransferase (adenine-specific) activity"/>
    <property type="evidence" value="ECO:0007669"/>
    <property type="project" value="UniProtKB-EC"/>
</dbReference>
<evidence type="ECO:0000256" key="3">
    <source>
        <dbReference type="ARBA" id="ARBA00022679"/>
    </source>
</evidence>
<dbReference type="GO" id="GO:0003677">
    <property type="term" value="F:DNA binding"/>
    <property type="evidence" value="ECO:0007669"/>
    <property type="project" value="InterPro"/>
</dbReference>
<dbReference type="SUPFAM" id="SSF53335">
    <property type="entry name" value="S-adenosyl-L-methionine-dependent methyltransferases"/>
    <property type="match status" value="1"/>
</dbReference>
<keyword evidence="2 9" id="KW-0489">Methyltransferase</keyword>
<reference evidence="9" key="1">
    <citation type="submission" date="2022-10" db="EMBL/GenBank/DDBJ databases">
        <title>The complete genomes of actinobacterial strains from the NBC collection.</title>
        <authorList>
            <person name="Joergensen T.S."/>
            <person name="Alvarez Arevalo M."/>
            <person name="Sterndorff E.B."/>
            <person name="Faurdal D."/>
            <person name="Vuksanovic O."/>
            <person name="Mourched A.-S."/>
            <person name="Charusanti P."/>
            <person name="Shaw S."/>
            <person name="Blin K."/>
            <person name="Weber T."/>
        </authorList>
    </citation>
    <scope>NUCLEOTIDE SEQUENCE</scope>
    <source>
        <strain evidence="9">NBC_00003</strain>
    </source>
</reference>
<evidence type="ECO:0000256" key="7">
    <source>
        <dbReference type="SAM" id="MobiDB-lite"/>
    </source>
</evidence>
<dbReference type="PANTHER" id="PTHR42933:SF3">
    <property type="entry name" value="TYPE I RESTRICTION ENZYME MJAVIII METHYLASE SUBUNIT"/>
    <property type="match status" value="1"/>
</dbReference>
<evidence type="ECO:0000256" key="2">
    <source>
        <dbReference type="ARBA" id="ARBA00022603"/>
    </source>
</evidence>
<evidence type="ECO:0000256" key="5">
    <source>
        <dbReference type="ARBA" id="ARBA00022747"/>
    </source>
</evidence>
<gene>
    <name evidence="9" type="ORF">OG549_22755</name>
</gene>
<evidence type="ECO:0000259" key="8">
    <source>
        <dbReference type="Pfam" id="PF02384"/>
    </source>
</evidence>